<organism evidence="7 8">
    <name type="scientific">Jeotgalibacillus soli</name>
    <dbReference type="NCBI Taxonomy" id="889306"/>
    <lineage>
        <taxon>Bacteria</taxon>
        <taxon>Bacillati</taxon>
        <taxon>Bacillota</taxon>
        <taxon>Bacilli</taxon>
        <taxon>Bacillales</taxon>
        <taxon>Caryophanaceae</taxon>
        <taxon>Jeotgalibacillus</taxon>
    </lineage>
</organism>
<dbReference type="PANTHER" id="PTHR21659">
    <property type="entry name" value="HYDROPHOBIC PROTEIN RCI2 LOW TEMPERATURE AND SALT RESPONSIVE PROTEIN LTI6 -RELATED"/>
    <property type="match status" value="1"/>
</dbReference>
<comment type="subcellular location">
    <subcellularLocation>
        <location evidence="1">Membrane</location>
    </subcellularLocation>
</comment>
<evidence type="ECO:0000256" key="2">
    <source>
        <dbReference type="ARBA" id="ARBA00009530"/>
    </source>
</evidence>
<evidence type="ECO:0000313" key="7">
    <source>
        <dbReference type="EMBL" id="KIL52114.1"/>
    </source>
</evidence>
<dbReference type="PATRIC" id="fig|889306.3.peg.484"/>
<dbReference type="AlphaFoldDB" id="A0A0C2SDT6"/>
<name>A0A0C2SDT6_9BACL</name>
<keyword evidence="3 6" id="KW-0812">Transmembrane</keyword>
<gene>
    <name evidence="7" type="ORF">KP78_04840</name>
</gene>
<keyword evidence="5 6" id="KW-0472">Membrane</keyword>
<evidence type="ECO:0000256" key="4">
    <source>
        <dbReference type="ARBA" id="ARBA00022989"/>
    </source>
</evidence>
<proteinExistence type="inferred from homology"/>
<evidence type="ECO:0000256" key="6">
    <source>
        <dbReference type="SAM" id="Phobius"/>
    </source>
</evidence>
<evidence type="ECO:0000313" key="8">
    <source>
        <dbReference type="Proteomes" id="UP000031938"/>
    </source>
</evidence>
<reference evidence="7 8" key="1">
    <citation type="submission" date="2015-01" db="EMBL/GenBank/DDBJ databases">
        <title>Genome sequencing of Jeotgalibacillus soli.</title>
        <authorList>
            <person name="Goh K.M."/>
            <person name="Chan K.-G."/>
            <person name="Yaakop A.S."/>
            <person name="Ee R."/>
            <person name="Gan H.M."/>
            <person name="Chan C.S."/>
        </authorList>
    </citation>
    <scope>NUCLEOTIDE SEQUENCE [LARGE SCALE GENOMIC DNA]</scope>
    <source>
        <strain evidence="7 8">P9</strain>
    </source>
</reference>
<dbReference type="EMBL" id="JXRP01000006">
    <property type="protein sequence ID" value="KIL52114.1"/>
    <property type="molecule type" value="Genomic_DNA"/>
</dbReference>
<protein>
    <recommendedName>
        <fullName evidence="9">YqaE/Pmp3 family membrane protein</fullName>
    </recommendedName>
</protein>
<dbReference type="Pfam" id="PF01679">
    <property type="entry name" value="Pmp3"/>
    <property type="match status" value="1"/>
</dbReference>
<evidence type="ECO:0000256" key="3">
    <source>
        <dbReference type="ARBA" id="ARBA00022692"/>
    </source>
</evidence>
<comment type="caution">
    <text evidence="7">The sequence shown here is derived from an EMBL/GenBank/DDBJ whole genome shotgun (WGS) entry which is preliminary data.</text>
</comment>
<dbReference type="PANTHER" id="PTHR21659:SF42">
    <property type="entry name" value="UPF0057 MEMBRANE PROTEIN ZK632.10-RELATED"/>
    <property type="match status" value="1"/>
</dbReference>
<evidence type="ECO:0000256" key="1">
    <source>
        <dbReference type="ARBA" id="ARBA00004370"/>
    </source>
</evidence>
<feature type="transmembrane region" description="Helical" evidence="6">
    <location>
        <begin position="23"/>
        <end position="45"/>
    </location>
</feature>
<comment type="similarity">
    <text evidence="2">Belongs to the UPF0057 (PMP3) family.</text>
</comment>
<dbReference type="Proteomes" id="UP000031938">
    <property type="component" value="Unassembled WGS sequence"/>
</dbReference>
<accession>A0A0C2SDT6</accession>
<sequence length="60" mass="6910">MLYILAIIFPPLAVLFTGKFGHFLLNIVLTFLGYIPGLIHAIIIIRDQKQKKEIKKMLRS</sequence>
<dbReference type="STRING" id="889306.KP78_04840"/>
<evidence type="ECO:0000256" key="5">
    <source>
        <dbReference type="ARBA" id="ARBA00023136"/>
    </source>
</evidence>
<keyword evidence="8" id="KW-1185">Reference proteome</keyword>
<dbReference type="RefSeq" id="WP_041085912.1">
    <property type="nucleotide sequence ID" value="NZ_JXRP01000006.1"/>
</dbReference>
<keyword evidence="4 6" id="KW-1133">Transmembrane helix</keyword>
<dbReference type="InterPro" id="IPR000612">
    <property type="entry name" value="PMP3"/>
</dbReference>
<dbReference type="PROSITE" id="PS01309">
    <property type="entry name" value="UPF0057"/>
    <property type="match status" value="1"/>
</dbReference>
<dbReference type="GO" id="GO:0016020">
    <property type="term" value="C:membrane"/>
    <property type="evidence" value="ECO:0007669"/>
    <property type="project" value="UniProtKB-SubCell"/>
</dbReference>
<evidence type="ECO:0008006" key="9">
    <source>
        <dbReference type="Google" id="ProtNLM"/>
    </source>
</evidence>